<keyword evidence="3" id="KW-0547">Nucleotide-binding</keyword>
<dbReference type="RefSeq" id="XP_001444773.1">
    <property type="nucleotide sequence ID" value="XM_001444736.2"/>
</dbReference>
<dbReference type="STRING" id="5888.A0D2V9"/>
<protein>
    <submittedName>
        <fullName evidence="5">Uncharacterized protein</fullName>
    </submittedName>
</protein>
<dbReference type="AlphaFoldDB" id="A0D2V9"/>
<dbReference type="InterPro" id="IPR027417">
    <property type="entry name" value="P-loop_NTPase"/>
</dbReference>
<gene>
    <name evidence="5" type="ORF">GSPATT00039203001</name>
</gene>
<evidence type="ECO:0000256" key="3">
    <source>
        <dbReference type="ARBA" id="ARBA00022741"/>
    </source>
</evidence>
<dbReference type="KEGG" id="ptm:GSPATT00039203001"/>
<dbReference type="FunFam" id="3.40.50.300:FF:004196">
    <property type="entry name" value="Predicted protein"/>
    <property type="match status" value="1"/>
</dbReference>
<dbReference type="SUPFAM" id="SSF52540">
    <property type="entry name" value="P-loop containing nucleoside triphosphate hydrolases"/>
    <property type="match status" value="1"/>
</dbReference>
<evidence type="ECO:0000313" key="6">
    <source>
        <dbReference type="Proteomes" id="UP000000600"/>
    </source>
</evidence>
<evidence type="ECO:0000313" key="5">
    <source>
        <dbReference type="EMBL" id="CAK77376.1"/>
    </source>
</evidence>
<comment type="similarity">
    <text evidence="2">Belongs to the ABC transporter superfamily. ABCC family. Conjugate transporter (TC 3.A.1.208) subfamily.</text>
</comment>
<accession>A0D2V9</accession>
<dbReference type="InParanoid" id="A0D2V9"/>
<sequence length="115" mass="12985">LLQKKKIIVLDEATANLDMKTDDFIQNTLKQQLKECTLITIAHRLNTIADYDKVMVIENGNVIEFDQPFNLLAQSLNSTIIDKQSQFSKLVLNTGESNAQAIFDIAKKKSIQTCK</sequence>
<name>A0D2V9_PARTE</name>
<dbReference type="Proteomes" id="UP000000600">
    <property type="component" value="Unassembled WGS sequence"/>
</dbReference>
<dbReference type="PANTHER" id="PTHR24223">
    <property type="entry name" value="ATP-BINDING CASSETTE SUB-FAMILY C"/>
    <property type="match status" value="1"/>
</dbReference>
<dbReference type="OrthoDB" id="6510208at2759"/>
<dbReference type="HOGENOM" id="CLU_000604_61_8_1"/>
<dbReference type="InterPro" id="IPR050173">
    <property type="entry name" value="ABC_transporter_C-like"/>
</dbReference>
<dbReference type="GO" id="GO:0016020">
    <property type="term" value="C:membrane"/>
    <property type="evidence" value="ECO:0007669"/>
    <property type="project" value="UniProtKB-SubCell"/>
</dbReference>
<evidence type="ECO:0000256" key="4">
    <source>
        <dbReference type="ARBA" id="ARBA00022840"/>
    </source>
</evidence>
<dbReference type="EMBL" id="CT868267">
    <property type="protein sequence ID" value="CAK77376.1"/>
    <property type="molecule type" value="Genomic_DNA"/>
</dbReference>
<feature type="non-terminal residue" evidence="5">
    <location>
        <position position="1"/>
    </location>
</feature>
<dbReference type="GO" id="GO:0005524">
    <property type="term" value="F:ATP binding"/>
    <property type="evidence" value="ECO:0007669"/>
    <property type="project" value="UniProtKB-KW"/>
</dbReference>
<dbReference type="Gene3D" id="3.40.50.300">
    <property type="entry name" value="P-loop containing nucleotide triphosphate hydrolases"/>
    <property type="match status" value="1"/>
</dbReference>
<reference evidence="5 6" key="1">
    <citation type="journal article" date="2006" name="Nature">
        <title>Global trends of whole-genome duplications revealed by the ciliate Paramecium tetraurelia.</title>
        <authorList>
            <consortium name="Genoscope"/>
            <person name="Aury J.-M."/>
            <person name="Jaillon O."/>
            <person name="Duret L."/>
            <person name="Noel B."/>
            <person name="Jubin C."/>
            <person name="Porcel B.M."/>
            <person name="Segurens B."/>
            <person name="Daubin V."/>
            <person name="Anthouard V."/>
            <person name="Aiach N."/>
            <person name="Arnaiz O."/>
            <person name="Billaut A."/>
            <person name="Beisson J."/>
            <person name="Blanc I."/>
            <person name="Bouhouche K."/>
            <person name="Camara F."/>
            <person name="Duharcourt S."/>
            <person name="Guigo R."/>
            <person name="Gogendeau D."/>
            <person name="Katinka M."/>
            <person name="Keller A.-M."/>
            <person name="Kissmehl R."/>
            <person name="Klotz C."/>
            <person name="Koll F."/>
            <person name="Le Moue A."/>
            <person name="Lepere C."/>
            <person name="Malinsky S."/>
            <person name="Nowacki M."/>
            <person name="Nowak J.K."/>
            <person name="Plattner H."/>
            <person name="Poulain J."/>
            <person name="Ruiz F."/>
            <person name="Serrano V."/>
            <person name="Zagulski M."/>
            <person name="Dessen P."/>
            <person name="Betermier M."/>
            <person name="Weissenbach J."/>
            <person name="Scarpelli C."/>
            <person name="Schachter V."/>
            <person name="Sperling L."/>
            <person name="Meyer E."/>
            <person name="Cohen J."/>
            <person name="Wincker P."/>
        </authorList>
    </citation>
    <scope>NUCLEOTIDE SEQUENCE [LARGE SCALE GENOMIC DNA]</scope>
    <source>
        <strain evidence="5 6">Stock d4-2</strain>
    </source>
</reference>
<organism evidence="5 6">
    <name type="scientific">Paramecium tetraurelia</name>
    <dbReference type="NCBI Taxonomy" id="5888"/>
    <lineage>
        <taxon>Eukaryota</taxon>
        <taxon>Sar</taxon>
        <taxon>Alveolata</taxon>
        <taxon>Ciliophora</taxon>
        <taxon>Intramacronucleata</taxon>
        <taxon>Oligohymenophorea</taxon>
        <taxon>Peniculida</taxon>
        <taxon>Parameciidae</taxon>
        <taxon>Paramecium</taxon>
    </lineage>
</organism>
<comment type="subcellular location">
    <subcellularLocation>
        <location evidence="1">Membrane</location>
        <topology evidence="1">Multi-pass membrane protein</topology>
    </subcellularLocation>
</comment>
<keyword evidence="6" id="KW-1185">Reference proteome</keyword>
<dbReference type="PANTHER" id="PTHR24223:SF456">
    <property type="entry name" value="MULTIDRUG RESISTANCE-ASSOCIATED PROTEIN LETHAL(2)03659"/>
    <property type="match status" value="1"/>
</dbReference>
<keyword evidence="4" id="KW-0067">ATP-binding</keyword>
<evidence type="ECO:0000256" key="1">
    <source>
        <dbReference type="ARBA" id="ARBA00004141"/>
    </source>
</evidence>
<dbReference type="GeneID" id="5030558"/>
<proteinExistence type="inferred from homology"/>
<evidence type="ECO:0000256" key="2">
    <source>
        <dbReference type="ARBA" id="ARBA00009726"/>
    </source>
</evidence>
<dbReference type="eggNOG" id="KOG0054">
    <property type="taxonomic scope" value="Eukaryota"/>
</dbReference>